<evidence type="ECO:0000256" key="6">
    <source>
        <dbReference type="ARBA" id="ARBA00023315"/>
    </source>
</evidence>
<dbReference type="CDD" id="cd00833">
    <property type="entry name" value="PKS"/>
    <property type="match status" value="1"/>
</dbReference>
<dbReference type="Pfam" id="PF08659">
    <property type="entry name" value="KR"/>
    <property type="match status" value="1"/>
</dbReference>
<dbReference type="InterPro" id="IPR016039">
    <property type="entry name" value="Thiolase-like"/>
</dbReference>
<dbReference type="InterPro" id="IPR032821">
    <property type="entry name" value="PKS_assoc"/>
</dbReference>
<dbReference type="SMART" id="SM00827">
    <property type="entry name" value="PKS_AT"/>
    <property type="match status" value="1"/>
</dbReference>
<dbReference type="InterPro" id="IPR006162">
    <property type="entry name" value="Ppantetheine_attach_site"/>
</dbReference>
<protein>
    <submittedName>
        <fullName evidence="10">SDR family NAD(P)-dependent oxidoreductase</fullName>
    </submittedName>
</protein>
<dbReference type="PANTHER" id="PTHR43775">
    <property type="entry name" value="FATTY ACID SYNTHASE"/>
    <property type="match status" value="1"/>
</dbReference>
<dbReference type="InterPro" id="IPR014030">
    <property type="entry name" value="Ketoacyl_synth_N"/>
</dbReference>
<evidence type="ECO:0000256" key="5">
    <source>
        <dbReference type="ARBA" id="ARBA00023268"/>
    </source>
</evidence>
<dbReference type="SMART" id="SM00822">
    <property type="entry name" value="PKS_KR"/>
    <property type="match status" value="1"/>
</dbReference>
<evidence type="ECO:0000256" key="1">
    <source>
        <dbReference type="ARBA" id="ARBA00022450"/>
    </source>
</evidence>
<evidence type="ECO:0000259" key="9">
    <source>
        <dbReference type="PROSITE" id="PS52004"/>
    </source>
</evidence>
<dbReference type="SUPFAM" id="SSF47336">
    <property type="entry name" value="ACP-like"/>
    <property type="match status" value="1"/>
</dbReference>
<dbReference type="InterPro" id="IPR014043">
    <property type="entry name" value="Acyl_transferase_dom"/>
</dbReference>
<dbReference type="Gene3D" id="3.40.50.720">
    <property type="entry name" value="NAD(P)-binding Rossmann-like Domain"/>
    <property type="match status" value="1"/>
</dbReference>
<feature type="domain" description="Carrier" evidence="8">
    <location>
        <begin position="1440"/>
        <end position="1515"/>
    </location>
</feature>
<dbReference type="InterPro" id="IPR014031">
    <property type="entry name" value="Ketoacyl_synth_C"/>
</dbReference>
<dbReference type="InterPro" id="IPR057326">
    <property type="entry name" value="KR_dom"/>
</dbReference>
<dbReference type="Pfam" id="PF21394">
    <property type="entry name" value="Beta-ketacyl_N"/>
    <property type="match status" value="1"/>
</dbReference>
<dbReference type="Gene3D" id="3.40.50.1820">
    <property type="entry name" value="alpha/beta hydrolase"/>
    <property type="match status" value="1"/>
</dbReference>
<dbReference type="PROSITE" id="PS52004">
    <property type="entry name" value="KS3_2"/>
    <property type="match status" value="1"/>
</dbReference>
<dbReference type="InterPro" id="IPR036736">
    <property type="entry name" value="ACP-like_sf"/>
</dbReference>
<evidence type="ECO:0000259" key="8">
    <source>
        <dbReference type="PROSITE" id="PS50075"/>
    </source>
</evidence>
<evidence type="ECO:0000256" key="4">
    <source>
        <dbReference type="ARBA" id="ARBA00023194"/>
    </source>
</evidence>
<dbReference type="RefSeq" id="WP_264242121.1">
    <property type="nucleotide sequence ID" value="NZ_CP107567.1"/>
</dbReference>
<dbReference type="EMBL" id="CP107567">
    <property type="protein sequence ID" value="UYQ60915.1"/>
    <property type="molecule type" value="Genomic_DNA"/>
</dbReference>
<dbReference type="SMART" id="SM00825">
    <property type="entry name" value="PKS_KS"/>
    <property type="match status" value="1"/>
</dbReference>
<keyword evidence="4" id="KW-0045">Antibiotic biosynthesis</keyword>
<organism evidence="10 11">
    <name type="scientific">Streptomyces peucetius</name>
    <dbReference type="NCBI Taxonomy" id="1950"/>
    <lineage>
        <taxon>Bacteria</taxon>
        <taxon>Bacillati</taxon>
        <taxon>Actinomycetota</taxon>
        <taxon>Actinomycetes</taxon>
        <taxon>Kitasatosporales</taxon>
        <taxon>Streptomycetaceae</taxon>
        <taxon>Streptomyces</taxon>
    </lineage>
</organism>
<dbReference type="PROSITE" id="PS50075">
    <property type="entry name" value="CARRIER"/>
    <property type="match status" value="1"/>
</dbReference>
<dbReference type="Gene3D" id="3.40.47.10">
    <property type="match status" value="1"/>
</dbReference>
<sequence length="1553" mass="163254">MADHEFGQHADRDIAIVGMAGRFPGARDLDEFWANVRDGVESVSFFTEEQLIAAGASRETIAQPNFVPAGACLDDVTAFDAGFFGYTAREAETMDPQHRVFLETAWEALEHSGYTPAQVNGRVGVFGGAGTNNYLANIYSNPEVVDSTGGTQVLLGNELGFLASRVSYKLDLRGPSVSLRSACSTSLVAVHLACRSLREGECDMALSGGVFINAEHSQGYLHQEGSFLSPDGHCRPFDSRAAGTLFGSGAGVITLKRLGDALDAGDTVYAVIKGSAVNNDGAVKVGFTAPAVTGQAEVIRAALRDAGAPASAIGYVEAHGTGTVMGDPIEIRALTQVYEGVLPGTVALGSLKSNIGHLDAAAGIAGLLKTVLSLWHETLPPTLHFGSPNPAIDFAAGPFVVQRERAPWPRSRRPRLAGVSAFGFGGSNAHVVLEEAPAAPGAGESARSSQLLVLSARSKEALDELSERVAGVLRSGGTPLQDAAYTAAVGRHVFPVRRIVTGPDGPAVADALAAADPARVVDGHHEGGRPGVAFLLSGQGGQYPGMAAELYAQEPVFRQAVDACTRALAGSGTGTTVRDHLLGDRESAEAAAALTQTEAAQPALFVLEYALARMWESWGVKPAALLGHSLGELVAACLAGVFTLPDALRLVVLRGALMQRRQRGSMLNVVADRDSVLALLPEGLSLAAHNGPKDCVVAGPEADVAALAGRLAALGIPTHPVATSHAFHSALMAPMVEEFTAAVAAVPRRGPSVRFVSNVTGTWITAEQAQDPRYWGRQILSPVEFATGVRTLAADPDLVFLEIGPGTTLSSLARRVLTGSSARLVTATLPHRRDGRHPVEAAQRALGQLWLNGCEPDWAGVHGHEPRRRVGLPTYPFQRQRYWLERRTGPSAERGSARRRPDVTDWFQIPSWERTALPPARPDRGGERWLVFTDAVGVGEAVATRLRAAGALVTTVAAGPAWDRRDGGGFTIDPRDASHYGRLVRGLAENGPVPAFVAHCWGVTDGPAPQEALQEDTASLWLGFNSLLLLSQALNGLADGAERSVWVVSNGIHDVIGSEPLMPLKATVLGPCRVLPREHPGLACRSVDIVLDGSSPDAHAARLVAEFAVPPAHAAVAHRGPHRWSQTFAPAPLPPTAEGTSALREDGVYLITGGTGGLGLALAAHLSRPGRKLALLTRTPVPAEDGAERTGERAGGPAPTGTIQKLREIREQGAEVRVIAADVRDPAQTEAAVSQVTAAWGRIDGVFHAAGVVGGGLAQLKTLEEAAGVMAPKVGGTLALERALAPVKPGFMVLFGSNSANVGDFGLVDYVAANCFLDAYAHSRASGAGASPRVLTVDWGPWQEVGMAVAADPGNGLAQARGKDLAKRGMAPADAIEALERGLSGSYEPQLIVTPVDARHLVENAFTLRGQDQEADERLSGLDAPRTVHPRPEVPSAYTAPHGTVQRRLCAMWQELLGIEQVGVDDSFFDLGGSSLVAIQLISTVNRSLGTSLTVAQLYESLTIARLAALVDGGGTVPAEDVRNSLEEVRNRAGSRRQQQQNRMARSRSRRQQ</sequence>
<dbReference type="Proteomes" id="UP001163878">
    <property type="component" value="Chromosome"/>
</dbReference>
<dbReference type="Pfam" id="PF00698">
    <property type="entry name" value="Acyl_transf_1"/>
    <property type="match status" value="1"/>
</dbReference>
<dbReference type="CDD" id="cd08953">
    <property type="entry name" value="KR_2_SDR_x"/>
    <property type="match status" value="1"/>
</dbReference>
<dbReference type="SUPFAM" id="SSF55048">
    <property type="entry name" value="Probable ACP-binding domain of malonyl-CoA ACP transacylase"/>
    <property type="match status" value="1"/>
</dbReference>
<dbReference type="PROSITE" id="PS00012">
    <property type="entry name" value="PHOSPHOPANTETHEINE"/>
    <property type="match status" value="1"/>
</dbReference>
<gene>
    <name evidence="10" type="ORF">OGH68_05140</name>
</gene>
<dbReference type="Pfam" id="PF02801">
    <property type="entry name" value="Ketoacyl-synt_C"/>
    <property type="match status" value="1"/>
</dbReference>
<dbReference type="SUPFAM" id="SSF51735">
    <property type="entry name" value="NAD(P)-binding Rossmann-fold domains"/>
    <property type="match status" value="2"/>
</dbReference>
<keyword evidence="1" id="KW-0596">Phosphopantetheine</keyword>
<dbReference type="InterPro" id="IPR020806">
    <property type="entry name" value="PKS_PP-bd"/>
</dbReference>
<dbReference type="InterPro" id="IPR001227">
    <property type="entry name" value="Ac_transferase_dom_sf"/>
</dbReference>
<accession>A0ABY6I3Q2</accession>
<dbReference type="InterPro" id="IPR050091">
    <property type="entry name" value="PKS_NRPS_Biosynth_Enz"/>
</dbReference>
<evidence type="ECO:0000313" key="11">
    <source>
        <dbReference type="Proteomes" id="UP001163878"/>
    </source>
</evidence>
<feature type="domain" description="Ketosynthase family 3 (KS3)" evidence="9">
    <location>
        <begin position="11"/>
        <end position="435"/>
    </location>
</feature>
<dbReference type="PANTHER" id="PTHR43775:SF51">
    <property type="entry name" value="INACTIVE PHENOLPHTHIOCEROL SYNTHESIS POLYKETIDE SYNTHASE TYPE I PKS1-RELATED"/>
    <property type="match status" value="1"/>
</dbReference>
<dbReference type="Pfam" id="PF00550">
    <property type="entry name" value="PP-binding"/>
    <property type="match status" value="1"/>
</dbReference>
<dbReference type="SUPFAM" id="SSF53901">
    <property type="entry name" value="Thiolase-like"/>
    <property type="match status" value="1"/>
</dbReference>
<keyword evidence="6" id="KW-0012">Acyltransferase</keyword>
<proteinExistence type="predicted"/>
<dbReference type="InterPro" id="IPR036291">
    <property type="entry name" value="NAD(P)-bd_dom_sf"/>
</dbReference>
<dbReference type="SMART" id="SM00823">
    <property type="entry name" value="PKS_PP"/>
    <property type="match status" value="1"/>
</dbReference>
<keyword evidence="2" id="KW-0597">Phosphoprotein</keyword>
<evidence type="ECO:0000256" key="2">
    <source>
        <dbReference type="ARBA" id="ARBA00022553"/>
    </source>
</evidence>
<keyword evidence="5" id="KW-0511">Multifunctional enzyme</keyword>
<keyword evidence="11" id="KW-1185">Reference proteome</keyword>
<dbReference type="InterPro" id="IPR049490">
    <property type="entry name" value="C883_1060-like_KR_N"/>
</dbReference>
<evidence type="ECO:0000256" key="3">
    <source>
        <dbReference type="ARBA" id="ARBA00022679"/>
    </source>
</evidence>
<keyword evidence="3" id="KW-0808">Transferase</keyword>
<dbReference type="SMART" id="SM01294">
    <property type="entry name" value="PKS_PP_betabranch"/>
    <property type="match status" value="1"/>
</dbReference>
<dbReference type="Gene3D" id="3.30.70.3290">
    <property type="match status" value="1"/>
</dbReference>
<feature type="region of interest" description="Disordered" evidence="7">
    <location>
        <begin position="1528"/>
        <end position="1553"/>
    </location>
</feature>
<dbReference type="InterPro" id="IPR020841">
    <property type="entry name" value="PKS_Beta-ketoAc_synthase_dom"/>
</dbReference>
<dbReference type="InterPro" id="IPR013968">
    <property type="entry name" value="PKS_KR"/>
</dbReference>
<dbReference type="InterPro" id="IPR029058">
    <property type="entry name" value="AB_hydrolase_fold"/>
</dbReference>
<evidence type="ECO:0000313" key="10">
    <source>
        <dbReference type="EMBL" id="UYQ60915.1"/>
    </source>
</evidence>
<dbReference type="Gene3D" id="3.40.366.10">
    <property type="entry name" value="Malonyl-Coenzyme A Acyl Carrier Protein, domain 2"/>
    <property type="match status" value="1"/>
</dbReference>
<dbReference type="InterPro" id="IPR016035">
    <property type="entry name" value="Acyl_Trfase/lysoPLipase"/>
</dbReference>
<evidence type="ECO:0000256" key="7">
    <source>
        <dbReference type="SAM" id="MobiDB-lite"/>
    </source>
</evidence>
<dbReference type="Pfam" id="PF00109">
    <property type="entry name" value="ketoacyl-synt"/>
    <property type="match status" value="1"/>
</dbReference>
<dbReference type="InterPro" id="IPR009081">
    <property type="entry name" value="PP-bd_ACP"/>
</dbReference>
<dbReference type="Pfam" id="PF16197">
    <property type="entry name" value="KAsynt_C_assoc"/>
    <property type="match status" value="1"/>
</dbReference>
<reference evidence="10" key="1">
    <citation type="submission" date="2022-10" db="EMBL/GenBank/DDBJ databases">
        <title>Cytochrome P450 Catalyzes Benzene Ring Formation in the Biosynthesis of Trialkyl-Substituted Aromatic Polyketides.</title>
        <authorList>
            <person name="Zhao E."/>
            <person name="Ge H."/>
        </authorList>
    </citation>
    <scope>NUCLEOTIDE SEQUENCE</scope>
    <source>
        <strain evidence="10">NA0869</strain>
    </source>
</reference>
<dbReference type="InterPro" id="IPR016036">
    <property type="entry name" value="Malonyl_transacylase_ACP-bd"/>
</dbReference>
<dbReference type="SUPFAM" id="SSF52151">
    <property type="entry name" value="FabD/lysophospholipase-like"/>
    <property type="match status" value="1"/>
</dbReference>
<name>A0ABY6I3Q2_STRPE</name>
<feature type="region of interest" description="Disordered" evidence="7">
    <location>
        <begin position="1179"/>
        <end position="1201"/>
    </location>
</feature>